<evidence type="ECO:0000259" key="12">
    <source>
        <dbReference type="PROSITE" id="PS50011"/>
    </source>
</evidence>
<comment type="caution">
    <text evidence="13">The sequence shown here is derived from an EMBL/GenBank/DDBJ whole genome shotgun (WGS) entry which is preliminary data.</text>
</comment>
<dbReference type="Proteomes" id="UP000287224">
    <property type="component" value="Unassembled WGS sequence"/>
</dbReference>
<comment type="similarity">
    <text evidence="1">Belongs to the protein kinase superfamily. RIO-type Ser/Thr kinase family.</text>
</comment>
<dbReference type="RefSeq" id="WP_160146210.1">
    <property type="nucleotide sequence ID" value="NZ_BIFQ01000002.1"/>
</dbReference>
<keyword evidence="5" id="KW-0479">Metal-binding</keyword>
<evidence type="ECO:0000256" key="5">
    <source>
        <dbReference type="ARBA" id="ARBA00022723"/>
    </source>
</evidence>
<keyword evidence="9" id="KW-0460">Magnesium</keyword>
<dbReference type="PANTHER" id="PTHR45723">
    <property type="entry name" value="SERINE/THREONINE-PROTEIN KINASE RIO1"/>
    <property type="match status" value="1"/>
</dbReference>
<gene>
    <name evidence="13" type="ORF">KDAU_60700</name>
</gene>
<protein>
    <recommendedName>
        <fullName evidence="2">non-specific serine/threonine protein kinase</fullName>
        <ecNumber evidence="2">2.7.11.1</ecNumber>
    </recommendedName>
</protein>
<evidence type="ECO:0000313" key="14">
    <source>
        <dbReference type="Proteomes" id="UP000287224"/>
    </source>
</evidence>
<evidence type="ECO:0000256" key="3">
    <source>
        <dbReference type="ARBA" id="ARBA00022527"/>
    </source>
</evidence>
<dbReference type="InterPro" id="IPR000719">
    <property type="entry name" value="Prot_kinase_dom"/>
</dbReference>
<evidence type="ECO:0000256" key="2">
    <source>
        <dbReference type="ARBA" id="ARBA00012513"/>
    </source>
</evidence>
<dbReference type="InterPro" id="IPR011009">
    <property type="entry name" value="Kinase-like_dom_sf"/>
</dbReference>
<dbReference type="EMBL" id="BIFQ01000002">
    <property type="protein sequence ID" value="GCE08741.1"/>
    <property type="molecule type" value="Genomic_DNA"/>
</dbReference>
<keyword evidence="8" id="KW-0067">ATP-binding</keyword>
<dbReference type="InterPro" id="IPR051272">
    <property type="entry name" value="RIO-type_Ser/Thr_kinase"/>
</dbReference>
<accession>A0A401ZPF3</accession>
<comment type="catalytic activity">
    <reaction evidence="11">
        <text>L-seryl-[protein] + ATP = O-phospho-L-seryl-[protein] + ADP + H(+)</text>
        <dbReference type="Rhea" id="RHEA:17989"/>
        <dbReference type="Rhea" id="RHEA-COMP:9863"/>
        <dbReference type="Rhea" id="RHEA-COMP:11604"/>
        <dbReference type="ChEBI" id="CHEBI:15378"/>
        <dbReference type="ChEBI" id="CHEBI:29999"/>
        <dbReference type="ChEBI" id="CHEBI:30616"/>
        <dbReference type="ChEBI" id="CHEBI:83421"/>
        <dbReference type="ChEBI" id="CHEBI:456216"/>
        <dbReference type="EC" id="2.7.11.1"/>
    </reaction>
</comment>
<name>A0A401ZPF3_9CHLR</name>
<dbReference type="InterPro" id="IPR018934">
    <property type="entry name" value="RIO_dom"/>
</dbReference>
<keyword evidence="4" id="KW-0808">Transferase</keyword>
<evidence type="ECO:0000256" key="8">
    <source>
        <dbReference type="ARBA" id="ARBA00022840"/>
    </source>
</evidence>
<comment type="catalytic activity">
    <reaction evidence="10">
        <text>L-threonyl-[protein] + ATP = O-phospho-L-threonyl-[protein] + ADP + H(+)</text>
        <dbReference type="Rhea" id="RHEA:46608"/>
        <dbReference type="Rhea" id="RHEA-COMP:11060"/>
        <dbReference type="Rhea" id="RHEA-COMP:11605"/>
        <dbReference type="ChEBI" id="CHEBI:15378"/>
        <dbReference type="ChEBI" id="CHEBI:30013"/>
        <dbReference type="ChEBI" id="CHEBI:30616"/>
        <dbReference type="ChEBI" id="CHEBI:61977"/>
        <dbReference type="ChEBI" id="CHEBI:456216"/>
        <dbReference type="EC" id="2.7.11.1"/>
    </reaction>
</comment>
<feature type="domain" description="Protein kinase" evidence="12">
    <location>
        <begin position="96"/>
        <end position="332"/>
    </location>
</feature>
<dbReference type="GO" id="GO:0005524">
    <property type="term" value="F:ATP binding"/>
    <property type="evidence" value="ECO:0007669"/>
    <property type="project" value="UniProtKB-KW"/>
</dbReference>
<dbReference type="InterPro" id="IPR000687">
    <property type="entry name" value="RIO_kinase"/>
</dbReference>
<evidence type="ECO:0000256" key="9">
    <source>
        <dbReference type="ARBA" id="ARBA00022842"/>
    </source>
</evidence>
<dbReference type="GO" id="GO:0046872">
    <property type="term" value="F:metal ion binding"/>
    <property type="evidence" value="ECO:0007669"/>
    <property type="project" value="UniProtKB-KW"/>
</dbReference>
<evidence type="ECO:0000256" key="7">
    <source>
        <dbReference type="ARBA" id="ARBA00022777"/>
    </source>
</evidence>
<organism evidence="13 14">
    <name type="scientific">Dictyobacter aurantiacus</name>
    <dbReference type="NCBI Taxonomy" id="1936993"/>
    <lineage>
        <taxon>Bacteria</taxon>
        <taxon>Bacillati</taxon>
        <taxon>Chloroflexota</taxon>
        <taxon>Ktedonobacteria</taxon>
        <taxon>Ktedonobacterales</taxon>
        <taxon>Dictyobacteraceae</taxon>
        <taxon>Dictyobacter</taxon>
    </lineage>
</organism>
<dbReference type="Pfam" id="PF01163">
    <property type="entry name" value="RIO1"/>
    <property type="match status" value="1"/>
</dbReference>
<sequence length="332" mass="38315">MVKKYSMQHYQDHIDLEGNEEEAPARWEPIRRPEVRVKQTKKSSYESNADVQRWLKEQGIDVNQPTVFNPTFLSSQRDAPWILSSLTPLYEQKLILDILHVVKSGKEATVFCCSGHPDTGRQYLAVKVYRPRMFRSLKNDADYRNNRTQRDEQGQVAHSENRLRGVARKTARGHAARVQSWIEYEFDTQLRLFQAGVHVPRPLAYVGNAVLMDYVGSEGNAAPLLRDVRLAEHEVQPLFDRLLADIELCLAHGRIHGDLSEYNILYWQGDVTIIDFAQAVDTIHDEVFPIFARDVARVCQYFTRYGLERDAEQLAAQLWTRHLGGRVEDIVL</sequence>
<evidence type="ECO:0000256" key="11">
    <source>
        <dbReference type="ARBA" id="ARBA00048679"/>
    </source>
</evidence>
<dbReference type="Gene3D" id="3.30.200.20">
    <property type="entry name" value="Phosphorylase Kinase, domain 1"/>
    <property type="match status" value="1"/>
</dbReference>
<dbReference type="PROSITE" id="PS50011">
    <property type="entry name" value="PROTEIN_KINASE_DOM"/>
    <property type="match status" value="1"/>
</dbReference>
<evidence type="ECO:0000256" key="4">
    <source>
        <dbReference type="ARBA" id="ARBA00022679"/>
    </source>
</evidence>
<dbReference type="SMART" id="SM00090">
    <property type="entry name" value="RIO"/>
    <property type="match status" value="1"/>
</dbReference>
<evidence type="ECO:0000256" key="6">
    <source>
        <dbReference type="ARBA" id="ARBA00022741"/>
    </source>
</evidence>
<keyword evidence="14" id="KW-1185">Reference proteome</keyword>
<dbReference type="EC" id="2.7.11.1" evidence="2"/>
<keyword evidence="3" id="KW-0723">Serine/threonine-protein kinase</keyword>
<dbReference type="Gene3D" id="1.10.510.10">
    <property type="entry name" value="Transferase(Phosphotransferase) domain 1"/>
    <property type="match status" value="1"/>
</dbReference>
<dbReference type="GO" id="GO:0004674">
    <property type="term" value="F:protein serine/threonine kinase activity"/>
    <property type="evidence" value="ECO:0007669"/>
    <property type="project" value="UniProtKB-KW"/>
</dbReference>
<evidence type="ECO:0000256" key="1">
    <source>
        <dbReference type="ARBA" id="ARBA00009196"/>
    </source>
</evidence>
<dbReference type="SUPFAM" id="SSF56112">
    <property type="entry name" value="Protein kinase-like (PK-like)"/>
    <property type="match status" value="1"/>
</dbReference>
<dbReference type="AlphaFoldDB" id="A0A401ZPF3"/>
<evidence type="ECO:0000256" key="10">
    <source>
        <dbReference type="ARBA" id="ARBA00047899"/>
    </source>
</evidence>
<reference evidence="14" key="1">
    <citation type="submission" date="2018-12" db="EMBL/GenBank/DDBJ databases">
        <title>Tengunoibacter tsumagoiensis gen. nov., sp. nov., Dictyobacter kobayashii sp. nov., D. alpinus sp. nov., and D. joshuensis sp. nov. and description of Dictyobacteraceae fam. nov. within the order Ktedonobacterales isolated from Tengu-no-mugimeshi.</title>
        <authorList>
            <person name="Wang C.M."/>
            <person name="Zheng Y."/>
            <person name="Sakai Y."/>
            <person name="Toyoda A."/>
            <person name="Minakuchi Y."/>
            <person name="Abe K."/>
            <person name="Yokota A."/>
            <person name="Yabe S."/>
        </authorList>
    </citation>
    <scope>NUCLEOTIDE SEQUENCE [LARGE SCALE GENOMIC DNA]</scope>
    <source>
        <strain evidence="14">S-27</strain>
    </source>
</reference>
<evidence type="ECO:0000313" key="13">
    <source>
        <dbReference type="EMBL" id="GCE08741.1"/>
    </source>
</evidence>
<proteinExistence type="inferred from homology"/>
<keyword evidence="6" id="KW-0547">Nucleotide-binding</keyword>
<keyword evidence="7" id="KW-0418">Kinase</keyword>
<dbReference type="OrthoDB" id="9795258at2"/>